<evidence type="ECO:0000256" key="8">
    <source>
        <dbReference type="RuleBase" id="RU362091"/>
    </source>
</evidence>
<gene>
    <name evidence="10" type="ORF">HMPREF0381_2390</name>
</gene>
<feature type="transmembrane region" description="Helical" evidence="9">
    <location>
        <begin position="273"/>
        <end position="298"/>
    </location>
</feature>
<evidence type="ECO:0000256" key="1">
    <source>
        <dbReference type="ARBA" id="ARBA00004141"/>
    </source>
</evidence>
<feature type="transmembrane region" description="Helical" evidence="9">
    <location>
        <begin position="162"/>
        <end position="186"/>
    </location>
</feature>
<feature type="transmembrane region" description="Helical" evidence="9">
    <location>
        <begin position="319"/>
        <end position="343"/>
    </location>
</feature>
<dbReference type="EMBL" id="AEPW01000092">
    <property type="protein sequence ID" value="EFU75701.1"/>
    <property type="molecule type" value="Genomic_DNA"/>
</dbReference>
<reference evidence="10 11" key="1">
    <citation type="submission" date="2010-12" db="EMBL/GenBank/DDBJ databases">
        <authorList>
            <person name="Muzny D."/>
            <person name="Qin X."/>
            <person name="Deng J."/>
            <person name="Jiang H."/>
            <person name="Liu Y."/>
            <person name="Qu J."/>
            <person name="Song X.-Z."/>
            <person name="Zhang L."/>
            <person name="Thornton R."/>
            <person name="Coyle M."/>
            <person name="Francisco L."/>
            <person name="Jackson L."/>
            <person name="Javaid M."/>
            <person name="Korchina V."/>
            <person name="Kovar C."/>
            <person name="Mata R."/>
            <person name="Mathew T."/>
            <person name="Ngo R."/>
            <person name="Nguyen L."/>
            <person name="Nguyen N."/>
            <person name="Okwuonu G."/>
            <person name="Ongeri F."/>
            <person name="Pham C."/>
            <person name="Simmons D."/>
            <person name="Wilczek-Boney K."/>
            <person name="Hale W."/>
            <person name="Jakkamsetti A."/>
            <person name="Pham P."/>
            <person name="Ruth R."/>
            <person name="San Lucas F."/>
            <person name="Warren J."/>
            <person name="Zhang J."/>
            <person name="Zhao Z."/>
            <person name="Zhou C."/>
            <person name="Zhu D."/>
            <person name="Lee S."/>
            <person name="Bess C."/>
            <person name="Blankenburg K."/>
            <person name="Forbes L."/>
            <person name="Fu Q."/>
            <person name="Gubbala S."/>
            <person name="Hirani K."/>
            <person name="Jayaseelan J.C."/>
            <person name="Lara F."/>
            <person name="Munidasa M."/>
            <person name="Palculict T."/>
            <person name="Patil S."/>
            <person name="Pu L.-L."/>
            <person name="Saada N."/>
            <person name="Tang L."/>
            <person name="Weissenberger G."/>
            <person name="Zhu Y."/>
            <person name="Hemphill L."/>
            <person name="Shang Y."/>
            <person name="Youmans B."/>
            <person name="Ayvaz T."/>
            <person name="Ross M."/>
            <person name="Santibanez J."/>
            <person name="Aqrawi P."/>
            <person name="Gross S."/>
            <person name="Joshi V."/>
            <person name="Fowler G."/>
            <person name="Nazareth L."/>
            <person name="Reid J."/>
            <person name="Worley K."/>
            <person name="Petrosino J."/>
            <person name="Highlander S."/>
            <person name="Gibbs R."/>
        </authorList>
    </citation>
    <scope>NUCLEOTIDE SEQUENCE [LARGE SCALE GENOMIC DNA]</scope>
    <source>
        <strain evidence="10 11">DSM 3986</strain>
    </source>
</reference>
<evidence type="ECO:0000313" key="11">
    <source>
        <dbReference type="Proteomes" id="UP000003434"/>
    </source>
</evidence>
<name>E6LR05_9FIRM</name>
<evidence type="ECO:0000256" key="6">
    <source>
        <dbReference type="ARBA" id="ARBA00022989"/>
    </source>
</evidence>
<dbReference type="Gene3D" id="1.20.1730.10">
    <property type="entry name" value="Sodium/glucose cotransporter"/>
    <property type="match status" value="1"/>
</dbReference>
<keyword evidence="4" id="KW-1003">Cell membrane</keyword>
<accession>E6LR05</accession>
<comment type="similarity">
    <text evidence="2 8">Belongs to the sodium:solute symporter (SSF) (TC 2.A.21) family.</text>
</comment>
<keyword evidence="6 9" id="KW-1133">Transmembrane helix</keyword>
<feature type="transmembrane region" description="Helical" evidence="9">
    <location>
        <begin position="377"/>
        <end position="395"/>
    </location>
</feature>
<dbReference type="GO" id="GO:0046942">
    <property type="term" value="P:carboxylic acid transport"/>
    <property type="evidence" value="ECO:0007669"/>
    <property type="project" value="UniProtKB-ARBA"/>
</dbReference>
<comment type="subcellular location">
    <subcellularLocation>
        <location evidence="1">Membrane</location>
        <topology evidence="1">Multi-pass membrane protein</topology>
    </subcellularLocation>
</comment>
<dbReference type="GO" id="GO:0005886">
    <property type="term" value="C:plasma membrane"/>
    <property type="evidence" value="ECO:0007669"/>
    <property type="project" value="TreeGrafter"/>
</dbReference>
<dbReference type="eggNOG" id="COG0591">
    <property type="taxonomic scope" value="Bacteria"/>
</dbReference>
<evidence type="ECO:0000256" key="7">
    <source>
        <dbReference type="ARBA" id="ARBA00023136"/>
    </source>
</evidence>
<feature type="transmembrane region" description="Helical" evidence="9">
    <location>
        <begin position="433"/>
        <end position="451"/>
    </location>
</feature>
<dbReference type="PROSITE" id="PS00456">
    <property type="entry name" value="NA_SOLUT_SYMP_1"/>
    <property type="match status" value="1"/>
</dbReference>
<keyword evidence="3" id="KW-0813">Transport</keyword>
<dbReference type="PROSITE" id="PS50283">
    <property type="entry name" value="NA_SOLUT_SYMP_3"/>
    <property type="match status" value="1"/>
</dbReference>
<dbReference type="InterPro" id="IPR018212">
    <property type="entry name" value="Na/solute_symporter_CS"/>
</dbReference>
<evidence type="ECO:0000256" key="5">
    <source>
        <dbReference type="ARBA" id="ARBA00022692"/>
    </source>
</evidence>
<feature type="transmembrane region" description="Helical" evidence="9">
    <location>
        <begin position="192"/>
        <end position="213"/>
    </location>
</feature>
<dbReference type="HOGENOM" id="CLU_018808_15_3_9"/>
<feature type="transmembrane region" description="Helical" evidence="9">
    <location>
        <begin position="401"/>
        <end position="421"/>
    </location>
</feature>
<feature type="transmembrane region" description="Helical" evidence="9">
    <location>
        <begin position="463"/>
        <end position="482"/>
    </location>
</feature>
<comment type="caution">
    <text evidence="10">The sequence shown here is derived from an EMBL/GenBank/DDBJ whole genome shotgun (WGS) entry which is preliminary data.</text>
</comment>
<evidence type="ECO:0000256" key="9">
    <source>
        <dbReference type="SAM" id="Phobius"/>
    </source>
</evidence>
<evidence type="ECO:0000256" key="4">
    <source>
        <dbReference type="ARBA" id="ARBA00022475"/>
    </source>
</evidence>
<dbReference type="CDD" id="cd10322">
    <property type="entry name" value="SLC5sbd"/>
    <property type="match status" value="1"/>
</dbReference>
<dbReference type="Proteomes" id="UP000003434">
    <property type="component" value="Unassembled WGS sequence"/>
</dbReference>
<dbReference type="InterPro" id="IPR038377">
    <property type="entry name" value="Na/Glc_symporter_sf"/>
</dbReference>
<dbReference type="Pfam" id="PF00474">
    <property type="entry name" value="SSF"/>
    <property type="match status" value="1"/>
</dbReference>
<protein>
    <submittedName>
        <fullName evidence="10">Transporter, SSS family</fullName>
    </submittedName>
</protein>
<feature type="transmembrane region" description="Helical" evidence="9">
    <location>
        <begin position="89"/>
        <end position="109"/>
    </location>
</feature>
<dbReference type="GO" id="GO:0022857">
    <property type="term" value="F:transmembrane transporter activity"/>
    <property type="evidence" value="ECO:0007669"/>
    <property type="project" value="InterPro"/>
</dbReference>
<feature type="transmembrane region" description="Helical" evidence="9">
    <location>
        <begin position="129"/>
        <end position="150"/>
    </location>
</feature>
<evidence type="ECO:0000256" key="2">
    <source>
        <dbReference type="ARBA" id="ARBA00006434"/>
    </source>
</evidence>
<sequence length="497" mass="53496">MHLQINIERSYFMGANWIVTAVVIVYLIAMLFIGWYSSTKINSNTDFMVAGRRLGPLLMAGTLAATEIGGGSSLGVVQNGMSGYGLSAAWYIITMGLAFVILSFVAPKFRAATVKTVPEYFRRRYGKESGLVTAIIMLLPLIGLTAGQFIASSVILSTMLGLGYKVSVIIVAVVVTIYSIMGGLWSVTLTDFVQVFLIILGMLAAVPFALGYAGGWNAVVSNVPKETMNIFAKYDLFGIVSLVIMYVGTFSVGQEAVSRFYAAKNETAAKQGAWLAALINFIYAFIPTVLGIIVLALINMGKFSESDFASVGARYALPILAIRTMPAIICGLLFSGVISATMSSSDSDLLGAGSIFANDIYKIYIKPKASSNEVMNVTKITMIIVGILSMLIALFNTQSIVSILMFCFTLRAAGSFFPYVLGHYWPKASKAGTIASLLCGTVVVVYLEHISKGNLFGLHFSQAIIPGLVFAFIGFIVFSIIFPPKNPTTELIHEDDD</sequence>
<evidence type="ECO:0000256" key="3">
    <source>
        <dbReference type="ARBA" id="ARBA00022448"/>
    </source>
</evidence>
<feature type="transmembrane region" description="Helical" evidence="9">
    <location>
        <begin position="57"/>
        <end position="77"/>
    </location>
</feature>
<organism evidence="10 11">
    <name type="scientific">Lachnoanaerobaculum saburreum DSM 3986</name>
    <dbReference type="NCBI Taxonomy" id="887325"/>
    <lineage>
        <taxon>Bacteria</taxon>
        <taxon>Bacillati</taxon>
        <taxon>Bacillota</taxon>
        <taxon>Clostridia</taxon>
        <taxon>Lachnospirales</taxon>
        <taxon>Lachnospiraceae</taxon>
        <taxon>Lachnoanaerobaculum</taxon>
    </lineage>
</organism>
<dbReference type="InterPro" id="IPR001734">
    <property type="entry name" value="Na/solute_symporter"/>
</dbReference>
<evidence type="ECO:0000313" key="10">
    <source>
        <dbReference type="EMBL" id="EFU75701.1"/>
    </source>
</evidence>
<dbReference type="InterPro" id="IPR050277">
    <property type="entry name" value="Sodium:Solute_Symporter"/>
</dbReference>
<feature type="transmembrane region" description="Helical" evidence="9">
    <location>
        <begin position="234"/>
        <end position="253"/>
    </location>
</feature>
<dbReference type="PANTHER" id="PTHR48086:SF7">
    <property type="entry name" value="SODIUM-SOLUTE SYMPORTER-RELATED"/>
    <property type="match status" value="1"/>
</dbReference>
<proteinExistence type="inferred from homology"/>
<keyword evidence="7 9" id="KW-0472">Membrane</keyword>
<feature type="transmembrane region" description="Helical" evidence="9">
    <location>
        <begin position="12"/>
        <end position="37"/>
    </location>
</feature>
<dbReference type="AlphaFoldDB" id="E6LR05"/>
<keyword evidence="5 9" id="KW-0812">Transmembrane</keyword>
<dbReference type="PANTHER" id="PTHR48086">
    <property type="entry name" value="SODIUM/PROLINE SYMPORTER-RELATED"/>
    <property type="match status" value="1"/>
</dbReference>